<name>A0A178Z409_9EURO</name>
<reference evidence="1 2" key="1">
    <citation type="submission" date="2016-04" db="EMBL/GenBank/DDBJ databases">
        <title>Draft genome of Fonsecaea erecta CBS 125763.</title>
        <authorList>
            <person name="Weiss V.A."/>
            <person name="Vicente V.A."/>
            <person name="Raittz R.T."/>
            <person name="Moreno L.F."/>
            <person name="De Souza E.M."/>
            <person name="Pedrosa F.O."/>
            <person name="Steffens M.B."/>
            <person name="Faoro H."/>
            <person name="Tadra-Sfeir M.Z."/>
            <person name="Najafzadeh M.J."/>
            <person name="Felipe M.S."/>
            <person name="Teixeira M."/>
            <person name="Sun J."/>
            <person name="Xi L."/>
            <person name="Gomes R."/>
            <person name="De Azevedo C.M."/>
            <person name="Salgado C.G."/>
            <person name="Da Silva M.B."/>
            <person name="Nascimento M.F."/>
            <person name="Queiroz-Telles F."/>
            <person name="Attili D.S."/>
            <person name="Gorbushina A."/>
        </authorList>
    </citation>
    <scope>NUCLEOTIDE SEQUENCE [LARGE SCALE GENOMIC DNA]</scope>
    <source>
        <strain evidence="1 2">CBS 125763</strain>
    </source>
</reference>
<protein>
    <submittedName>
        <fullName evidence="1">Uncharacterized protein</fullName>
    </submittedName>
</protein>
<evidence type="ECO:0000313" key="2">
    <source>
        <dbReference type="Proteomes" id="UP000078343"/>
    </source>
</evidence>
<gene>
    <name evidence="1" type="ORF">AYL99_11813</name>
</gene>
<dbReference type="Proteomes" id="UP000078343">
    <property type="component" value="Unassembled WGS sequence"/>
</dbReference>
<comment type="caution">
    <text evidence="1">The sequence shown here is derived from an EMBL/GenBank/DDBJ whole genome shotgun (WGS) entry which is preliminary data.</text>
</comment>
<proteinExistence type="predicted"/>
<dbReference type="AlphaFoldDB" id="A0A178Z409"/>
<dbReference type="RefSeq" id="XP_018687300.1">
    <property type="nucleotide sequence ID" value="XM_018843317.1"/>
</dbReference>
<dbReference type="GeneID" id="30015980"/>
<evidence type="ECO:0000313" key="1">
    <source>
        <dbReference type="EMBL" id="OAP53933.1"/>
    </source>
</evidence>
<keyword evidence="2" id="KW-1185">Reference proteome</keyword>
<organism evidence="1 2">
    <name type="scientific">Fonsecaea erecta</name>
    <dbReference type="NCBI Taxonomy" id="1367422"/>
    <lineage>
        <taxon>Eukaryota</taxon>
        <taxon>Fungi</taxon>
        <taxon>Dikarya</taxon>
        <taxon>Ascomycota</taxon>
        <taxon>Pezizomycotina</taxon>
        <taxon>Eurotiomycetes</taxon>
        <taxon>Chaetothyriomycetidae</taxon>
        <taxon>Chaetothyriales</taxon>
        <taxon>Herpotrichiellaceae</taxon>
        <taxon>Fonsecaea</taxon>
    </lineage>
</organism>
<accession>A0A178Z409</accession>
<sequence length="69" mass="7805">MSTNVIGSDVISIASKIKWLEDRVGAILKDGLTFNAVEELLNMARESKRYNHTMGKNRNVYAHERVPTD</sequence>
<dbReference type="EMBL" id="LVYI01000017">
    <property type="protein sequence ID" value="OAP53933.1"/>
    <property type="molecule type" value="Genomic_DNA"/>
</dbReference>